<dbReference type="Pfam" id="PF26158">
    <property type="entry name" value="Claudin_TMEM179-179B"/>
    <property type="match status" value="1"/>
</dbReference>
<evidence type="ECO:0000313" key="9">
    <source>
        <dbReference type="Proteomes" id="UP000663852"/>
    </source>
</evidence>
<feature type="transmembrane region" description="Helical" evidence="7">
    <location>
        <begin position="42"/>
        <end position="61"/>
    </location>
</feature>
<evidence type="ECO:0000313" key="8">
    <source>
        <dbReference type="EMBL" id="CAF0869540.1"/>
    </source>
</evidence>
<comment type="caution">
    <text evidence="8">The sequence shown here is derived from an EMBL/GenBank/DDBJ whole genome shotgun (WGS) entry which is preliminary data.</text>
</comment>
<feature type="compositionally biased region" description="Low complexity" evidence="6">
    <location>
        <begin position="246"/>
        <end position="255"/>
    </location>
</feature>
<evidence type="ECO:0000256" key="1">
    <source>
        <dbReference type="ARBA" id="ARBA00004141"/>
    </source>
</evidence>
<dbReference type="AlphaFoldDB" id="A0A813XFY6"/>
<evidence type="ECO:0000256" key="2">
    <source>
        <dbReference type="ARBA" id="ARBA00022692"/>
    </source>
</evidence>
<dbReference type="InterPro" id="IPR059010">
    <property type="entry name" value="TMEM179-179B"/>
</dbReference>
<evidence type="ECO:0000256" key="6">
    <source>
        <dbReference type="SAM" id="MobiDB-lite"/>
    </source>
</evidence>
<feature type="region of interest" description="Disordered" evidence="6">
    <location>
        <begin position="242"/>
        <end position="270"/>
    </location>
</feature>
<gene>
    <name evidence="8" type="ORF">EDS130_LOCUS8217</name>
</gene>
<comment type="similarity">
    <text evidence="5">Belongs to the TMEM179 family.</text>
</comment>
<sequence length="618" mass="71075">MTSSAKSSSESTSGSISSSSAAGTTSPITQQLDKRLWRSIDFLHLISMIFALYTAIIVAILRNELFEQCPLYAKLYLRDNATYFSTETIDRQTVWGSVYTCEFASFAYLSAFVLSFISLWLHIVFRRLIRTDRLLRLPIGIVILIFTLVTISATIVVTDGVIKFCLNSQNVICSSGDEDLFARSRWKIFTLPAGGWLTSISILLNTIARLFQLFVKPKKSSETLKTLVQQLMTKKYQNKVEKESSEYGSQISQSSREQMRSPTPTRRYSSDQVHNHELYPYYHPSIPQYRQIKKRSCFQRFCCPCFRRRRRQRSFHEVYRPPYVIPDEYFHRLNHLRQNGSASPNYCHHHSMRHPVEQQTQTDTDYQPKSIEPANETPFVGRRRSSVRFEDETPPTPIPIIKEKVEQKPEPVAENDLQRNVSFRNNEDDLWTTITINTKQSVPIQSSHFNRLSLENLSCINTSISNNDNGVTAIQINSTPCTEPKQVEPNEKEIPAPPPLLLLPSSSTTTSFLRNRQKSQICSKPLRTRYKSPPAPPSRTLTTSSEDDTDLRNIKPVEEINRLVADKYNYNDISKALKSNVERLKSTFLAQENQSHYDKPRHIRSNAIQKTHEHSSDC</sequence>
<keyword evidence="4 7" id="KW-0472">Membrane</keyword>
<reference evidence="8" key="1">
    <citation type="submission" date="2021-02" db="EMBL/GenBank/DDBJ databases">
        <authorList>
            <person name="Nowell W R."/>
        </authorList>
    </citation>
    <scope>NUCLEOTIDE SEQUENCE</scope>
</reference>
<organism evidence="8 9">
    <name type="scientific">Adineta ricciae</name>
    <name type="common">Rotifer</name>
    <dbReference type="NCBI Taxonomy" id="249248"/>
    <lineage>
        <taxon>Eukaryota</taxon>
        <taxon>Metazoa</taxon>
        <taxon>Spiralia</taxon>
        <taxon>Gnathifera</taxon>
        <taxon>Rotifera</taxon>
        <taxon>Eurotatoria</taxon>
        <taxon>Bdelloidea</taxon>
        <taxon>Adinetida</taxon>
        <taxon>Adinetidae</taxon>
        <taxon>Adineta</taxon>
    </lineage>
</organism>
<evidence type="ECO:0000256" key="5">
    <source>
        <dbReference type="ARBA" id="ARBA00093776"/>
    </source>
</evidence>
<keyword evidence="2 7" id="KW-0812">Transmembrane</keyword>
<dbReference type="Proteomes" id="UP000663852">
    <property type="component" value="Unassembled WGS sequence"/>
</dbReference>
<feature type="transmembrane region" description="Helical" evidence="7">
    <location>
        <begin position="106"/>
        <end position="125"/>
    </location>
</feature>
<feature type="region of interest" description="Disordered" evidence="6">
    <location>
        <begin position="1"/>
        <end position="25"/>
    </location>
</feature>
<feature type="region of interest" description="Disordered" evidence="6">
    <location>
        <begin position="359"/>
        <end position="397"/>
    </location>
</feature>
<keyword evidence="3 7" id="KW-1133">Transmembrane helix</keyword>
<evidence type="ECO:0000256" key="7">
    <source>
        <dbReference type="SAM" id="Phobius"/>
    </source>
</evidence>
<feature type="region of interest" description="Disordered" evidence="6">
    <location>
        <begin position="523"/>
        <end position="552"/>
    </location>
</feature>
<proteinExistence type="inferred from homology"/>
<feature type="region of interest" description="Disordered" evidence="6">
    <location>
        <begin position="481"/>
        <end position="504"/>
    </location>
</feature>
<name>A0A813XFY6_ADIRI</name>
<evidence type="ECO:0000256" key="3">
    <source>
        <dbReference type="ARBA" id="ARBA00022989"/>
    </source>
</evidence>
<feature type="transmembrane region" description="Helical" evidence="7">
    <location>
        <begin position="137"/>
        <end position="157"/>
    </location>
</feature>
<feature type="compositionally biased region" description="Polar residues" evidence="6">
    <location>
        <begin position="260"/>
        <end position="270"/>
    </location>
</feature>
<dbReference type="EMBL" id="CAJNOJ010000026">
    <property type="protein sequence ID" value="CAF0869540.1"/>
    <property type="molecule type" value="Genomic_DNA"/>
</dbReference>
<evidence type="ECO:0000256" key="4">
    <source>
        <dbReference type="ARBA" id="ARBA00023136"/>
    </source>
</evidence>
<comment type="subcellular location">
    <subcellularLocation>
        <location evidence="1">Membrane</location>
        <topology evidence="1">Multi-pass membrane protein</topology>
    </subcellularLocation>
</comment>
<feature type="compositionally biased region" description="Basic and acidic residues" evidence="6">
    <location>
        <begin position="485"/>
        <end position="494"/>
    </location>
</feature>
<dbReference type="OrthoDB" id="10056571at2759"/>
<protein>
    <submittedName>
        <fullName evidence="8">Uncharacterized protein</fullName>
    </submittedName>
</protein>
<accession>A0A813XFY6</accession>